<dbReference type="PROSITE" id="PS50888">
    <property type="entry name" value="BHLH"/>
    <property type="match status" value="1"/>
</dbReference>
<dbReference type="GO" id="GO:0046983">
    <property type="term" value="F:protein dimerization activity"/>
    <property type="evidence" value="ECO:0007669"/>
    <property type="project" value="InterPro"/>
</dbReference>
<keyword evidence="2" id="KW-0805">Transcription regulation</keyword>
<evidence type="ECO:0000256" key="2">
    <source>
        <dbReference type="ARBA" id="ARBA00023015"/>
    </source>
</evidence>
<keyword evidence="9" id="KW-1185">Reference proteome</keyword>
<dbReference type="SUPFAM" id="SSF47459">
    <property type="entry name" value="HLH, helix-loop-helix DNA-binding domain"/>
    <property type="match status" value="1"/>
</dbReference>
<keyword evidence="4" id="KW-0804">Transcription</keyword>
<dbReference type="Proteomes" id="UP001152523">
    <property type="component" value="Unassembled WGS sequence"/>
</dbReference>
<dbReference type="InterPro" id="IPR011598">
    <property type="entry name" value="bHLH_dom"/>
</dbReference>
<feature type="domain" description="BHLH" evidence="7">
    <location>
        <begin position="222"/>
        <end position="271"/>
    </location>
</feature>
<dbReference type="InterPro" id="IPR036638">
    <property type="entry name" value="HLH_DNA-bd_sf"/>
</dbReference>
<evidence type="ECO:0000256" key="5">
    <source>
        <dbReference type="ARBA" id="ARBA00023242"/>
    </source>
</evidence>
<name>A0AAV0BYA3_9ASTE</name>
<dbReference type="PANTHER" id="PTHR45914:SF24">
    <property type="entry name" value="BHLH DOMAIN-CONTAINING PROTEIN"/>
    <property type="match status" value="1"/>
</dbReference>
<evidence type="ECO:0000313" key="8">
    <source>
        <dbReference type="EMBL" id="CAH9050105.1"/>
    </source>
</evidence>
<comment type="subcellular location">
    <subcellularLocation>
        <location evidence="1">Nucleus</location>
    </subcellularLocation>
</comment>
<sequence>MKMEMEMESAFNGGGCVFAPPLTMPVDDKAYIDGEQISFRDLLSLSLNTEEQRPLLQLSQAIGVRPNVSGSPENLTLRSSNAFPSQSALTPLSRLGSDGVDLELKLKGPQQEFGSNAYDNRGGAISTDIDSNFSAHFPNDFGLVRHFPDLQSLENQPIPVNTDFRLVRHFPDLRSLEIQPVPVNTDFGFRPPPYIPEKTTRNYQIPTNLYHPREKPALVRKRSESRSSKLARVRRQKQGEKIRQLEKLMPWERKMEREKMLEEAYKYVKFLQAQVLVLQSMPVCGDLSSLGNFGPGPHSTLGPIAELNRQRMLFVAVNSPVAQRALYSKGCCICSAEQLALLAERIVSG</sequence>
<dbReference type="EMBL" id="CAMAPF010000001">
    <property type="protein sequence ID" value="CAH9050105.1"/>
    <property type="molecule type" value="Genomic_DNA"/>
</dbReference>
<evidence type="ECO:0000259" key="7">
    <source>
        <dbReference type="PROSITE" id="PS50888"/>
    </source>
</evidence>
<dbReference type="SMART" id="SM00353">
    <property type="entry name" value="HLH"/>
    <property type="match status" value="1"/>
</dbReference>
<dbReference type="CDD" id="cd11393">
    <property type="entry name" value="bHLH_AtbHLH_like"/>
    <property type="match status" value="1"/>
</dbReference>
<dbReference type="GO" id="GO:0005634">
    <property type="term" value="C:nucleus"/>
    <property type="evidence" value="ECO:0007669"/>
    <property type="project" value="UniProtKB-SubCell"/>
</dbReference>
<accession>A0AAV0BYA3</accession>
<dbReference type="GO" id="GO:0003677">
    <property type="term" value="F:DNA binding"/>
    <property type="evidence" value="ECO:0007669"/>
    <property type="project" value="UniProtKB-KW"/>
</dbReference>
<evidence type="ECO:0000256" key="4">
    <source>
        <dbReference type="ARBA" id="ARBA00023163"/>
    </source>
</evidence>
<dbReference type="InterPro" id="IPR045843">
    <property type="entry name" value="IND-like"/>
</dbReference>
<organism evidence="8 9">
    <name type="scientific">Cuscuta epithymum</name>
    <dbReference type="NCBI Taxonomy" id="186058"/>
    <lineage>
        <taxon>Eukaryota</taxon>
        <taxon>Viridiplantae</taxon>
        <taxon>Streptophyta</taxon>
        <taxon>Embryophyta</taxon>
        <taxon>Tracheophyta</taxon>
        <taxon>Spermatophyta</taxon>
        <taxon>Magnoliopsida</taxon>
        <taxon>eudicotyledons</taxon>
        <taxon>Gunneridae</taxon>
        <taxon>Pentapetalae</taxon>
        <taxon>asterids</taxon>
        <taxon>lamiids</taxon>
        <taxon>Solanales</taxon>
        <taxon>Convolvulaceae</taxon>
        <taxon>Cuscuteae</taxon>
        <taxon>Cuscuta</taxon>
        <taxon>Cuscuta subgen. Cuscuta</taxon>
    </lineage>
</organism>
<comment type="caution">
    <text evidence="8">The sequence shown here is derived from an EMBL/GenBank/DDBJ whole genome shotgun (WGS) entry which is preliminary data.</text>
</comment>
<keyword evidence="3" id="KW-0238">DNA-binding</keyword>
<dbReference type="AlphaFoldDB" id="A0AAV0BYA3"/>
<evidence type="ECO:0000256" key="3">
    <source>
        <dbReference type="ARBA" id="ARBA00023125"/>
    </source>
</evidence>
<feature type="compositionally biased region" description="Basic and acidic residues" evidence="6">
    <location>
        <begin position="217"/>
        <end position="227"/>
    </location>
</feature>
<evidence type="ECO:0000256" key="6">
    <source>
        <dbReference type="SAM" id="MobiDB-lite"/>
    </source>
</evidence>
<dbReference type="GO" id="GO:0003700">
    <property type="term" value="F:DNA-binding transcription factor activity"/>
    <property type="evidence" value="ECO:0007669"/>
    <property type="project" value="InterPro"/>
</dbReference>
<dbReference type="InterPro" id="IPR045239">
    <property type="entry name" value="bHLH95_bHLH"/>
</dbReference>
<evidence type="ECO:0000256" key="1">
    <source>
        <dbReference type="ARBA" id="ARBA00004123"/>
    </source>
</evidence>
<protein>
    <recommendedName>
        <fullName evidence="7">BHLH domain-containing protein</fullName>
    </recommendedName>
</protein>
<feature type="region of interest" description="Disordered" evidence="6">
    <location>
        <begin position="217"/>
        <end position="236"/>
    </location>
</feature>
<evidence type="ECO:0000313" key="9">
    <source>
        <dbReference type="Proteomes" id="UP001152523"/>
    </source>
</evidence>
<gene>
    <name evidence="8" type="ORF">CEPIT_LOCUS32</name>
</gene>
<dbReference type="PANTHER" id="PTHR45914">
    <property type="entry name" value="TRANSCRIPTION FACTOR HEC3-RELATED"/>
    <property type="match status" value="1"/>
</dbReference>
<reference evidence="8" key="1">
    <citation type="submission" date="2022-07" db="EMBL/GenBank/DDBJ databases">
        <authorList>
            <person name="Macas J."/>
            <person name="Novak P."/>
            <person name="Neumann P."/>
        </authorList>
    </citation>
    <scope>NUCLEOTIDE SEQUENCE</scope>
</reference>
<dbReference type="Gene3D" id="4.10.280.10">
    <property type="entry name" value="Helix-loop-helix DNA-binding domain"/>
    <property type="match status" value="1"/>
</dbReference>
<keyword evidence="5" id="KW-0539">Nucleus</keyword>
<proteinExistence type="predicted"/>